<comment type="caution">
    <text evidence="2">The sequence shown here is derived from an EMBL/GenBank/DDBJ whole genome shotgun (WGS) entry which is preliminary data.</text>
</comment>
<dbReference type="PANTHER" id="PTHR35787">
    <property type="entry name" value="GLYCEROL UPTAKE OPERON ANTITERMINATOR REGULATORY PROTEIN"/>
    <property type="match status" value="1"/>
</dbReference>
<dbReference type="InterPro" id="IPR006699">
    <property type="entry name" value="GlpP"/>
</dbReference>
<dbReference type="AlphaFoldDB" id="A0A844FJ61"/>
<gene>
    <name evidence="2" type="ORF">FYJ27_09670</name>
    <name evidence="1" type="ORF">L0P62_01680</name>
</gene>
<dbReference type="SUPFAM" id="SSF110391">
    <property type="entry name" value="GlpP-like"/>
    <property type="match status" value="1"/>
</dbReference>
<dbReference type="GO" id="GO:0006355">
    <property type="term" value="P:regulation of DNA-templated transcription"/>
    <property type="evidence" value="ECO:0007669"/>
    <property type="project" value="InterPro"/>
</dbReference>
<dbReference type="RefSeq" id="WP_154484667.1">
    <property type="nucleotide sequence ID" value="NZ_JAHLOA010000002.1"/>
</dbReference>
<dbReference type="Gene3D" id="3.20.20.70">
    <property type="entry name" value="Aldolase class I"/>
    <property type="match status" value="1"/>
</dbReference>
<proteinExistence type="predicted"/>
<reference evidence="2 3" key="1">
    <citation type="submission" date="2019-08" db="EMBL/GenBank/DDBJ databases">
        <title>In-depth cultivation of the pig gut microbiome towards novel bacterial diversity and tailored functional studies.</title>
        <authorList>
            <person name="Wylensek D."/>
            <person name="Hitch T.C.A."/>
            <person name="Clavel T."/>
        </authorList>
    </citation>
    <scope>NUCLEOTIDE SEQUENCE [LARGE SCALE GENOMIC DNA]</scope>
    <source>
        <strain evidence="2 3">Med78-601-WT-4W-RMD-3</strain>
    </source>
</reference>
<dbReference type="EMBL" id="JAKNID010000003">
    <property type="protein sequence ID" value="MCG4564146.1"/>
    <property type="molecule type" value="Genomic_DNA"/>
</dbReference>
<dbReference type="OrthoDB" id="9799580at2"/>
<dbReference type="GO" id="GO:0006071">
    <property type="term" value="P:glycerol metabolic process"/>
    <property type="evidence" value="ECO:0007669"/>
    <property type="project" value="InterPro"/>
</dbReference>
<evidence type="ECO:0000313" key="3">
    <source>
        <dbReference type="Proteomes" id="UP000462760"/>
    </source>
</evidence>
<dbReference type="PIRSF" id="PIRSF016897">
    <property type="entry name" value="GlpP"/>
    <property type="match status" value="1"/>
</dbReference>
<evidence type="ECO:0000313" key="1">
    <source>
        <dbReference type="EMBL" id="MCG4564146.1"/>
    </source>
</evidence>
<dbReference type="Pfam" id="PF04309">
    <property type="entry name" value="G3P_antiterm"/>
    <property type="match status" value="1"/>
</dbReference>
<protein>
    <submittedName>
        <fullName evidence="2">Glycerol-3-phosphate responsive antiterminator</fullName>
    </submittedName>
</protein>
<evidence type="ECO:0000313" key="2">
    <source>
        <dbReference type="EMBL" id="MSS43991.1"/>
    </source>
</evidence>
<evidence type="ECO:0000313" key="4">
    <source>
        <dbReference type="Proteomes" id="UP001108123"/>
    </source>
</evidence>
<reference evidence="1" key="2">
    <citation type="submission" date="2022-01" db="EMBL/GenBank/DDBJ databases">
        <title>Collection of gut derived symbiotic bacterial strains cultured from healthy donors.</title>
        <authorList>
            <person name="Lin H."/>
            <person name="Kohout C."/>
            <person name="Waligurski E."/>
            <person name="Pamer E.G."/>
        </authorList>
    </citation>
    <scope>NUCLEOTIDE SEQUENCE</scope>
    <source>
        <strain evidence="1">MSK.14.39</strain>
    </source>
</reference>
<dbReference type="InterPro" id="IPR013785">
    <property type="entry name" value="Aldolase_TIM"/>
</dbReference>
<dbReference type="EMBL" id="VULR01000014">
    <property type="protein sequence ID" value="MSS43991.1"/>
    <property type="molecule type" value="Genomic_DNA"/>
</dbReference>
<name>A0A844FJ61_9FIRM</name>
<dbReference type="Proteomes" id="UP001108123">
    <property type="component" value="Unassembled WGS sequence"/>
</dbReference>
<dbReference type="Proteomes" id="UP000462760">
    <property type="component" value="Unassembled WGS sequence"/>
</dbReference>
<organism evidence="2 3">
    <name type="scientific">Anaerosalibacter bizertensis</name>
    <dbReference type="NCBI Taxonomy" id="932217"/>
    <lineage>
        <taxon>Bacteria</taxon>
        <taxon>Bacillati</taxon>
        <taxon>Bacillota</taxon>
        <taxon>Tissierellia</taxon>
        <taxon>Tissierellales</taxon>
        <taxon>Sporanaerobacteraceae</taxon>
        <taxon>Anaerosalibacter</taxon>
    </lineage>
</organism>
<accession>A0A844FJ61</accession>
<sequence length="188" mass="21088">MDTNFFKRLEINPIIAAVNDLNKLDNAINSPCENIFLLTGNIVNLKEIVDKVRQKDKGIYIHLDLIDGISKDNWGLQYIAKNINPHGIITTKSSLINYSRELDIFAIQRLFVLDSLSLDTGIRNIKNTEPNAVEILPGIMPKIVKRVVQETRRPIITGGLIMDKEDVIGSLNSGAVAISTSNEKVWYM</sequence>
<keyword evidence="4" id="KW-1185">Reference proteome</keyword>
<dbReference type="PANTHER" id="PTHR35787:SF1">
    <property type="entry name" value="GLYCEROL UPTAKE OPERON ANTITERMINATOR REGULATORY PROTEIN"/>
    <property type="match status" value="1"/>
</dbReference>